<accession>A0A158QFQ3</accession>
<keyword evidence="4" id="KW-0342">GTP-binding</keyword>
<dbReference type="Gene3D" id="3.40.50.300">
    <property type="entry name" value="P-loop containing nucleotide triphosphate hydrolases"/>
    <property type="match status" value="2"/>
</dbReference>
<evidence type="ECO:0000313" key="9">
    <source>
        <dbReference type="WBParaSite" id="HDID_0000928301-mRNA-1"/>
    </source>
</evidence>
<feature type="compositionally biased region" description="Polar residues" evidence="6">
    <location>
        <begin position="195"/>
        <end position="211"/>
    </location>
</feature>
<dbReference type="GO" id="GO:0005834">
    <property type="term" value="C:heterotrimeric G-protein complex"/>
    <property type="evidence" value="ECO:0007669"/>
    <property type="project" value="TreeGrafter"/>
</dbReference>
<dbReference type="WBParaSite" id="HDID_0000928301-mRNA-1">
    <property type="protein sequence ID" value="HDID_0000928301-mRNA-1"/>
    <property type="gene ID" value="HDID_0000928301"/>
</dbReference>
<dbReference type="GO" id="GO:0007188">
    <property type="term" value="P:adenylate cyclase-modulating G protein-coupled receptor signaling pathway"/>
    <property type="evidence" value="ECO:0007669"/>
    <property type="project" value="TreeGrafter"/>
</dbReference>
<dbReference type="InterPro" id="IPR027417">
    <property type="entry name" value="P-loop_NTPase"/>
</dbReference>
<reference evidence="7 8" key="2">
    <citation type="submission" date="2018-11" db="EMBL/GenBank/DDBJ databases">
        <authorList>
            <consortium name="Pathogen Informatics"/>
        </authorList>
    </citation>
    <scope>NUCLEOTIDE SEQUENCE [LARGE SCALE GENOMIC DNA]</scope>
</reference>
<evidence type="ECO:0000256" key="3">
    <source>
        <dbReference type="ARBA" id="ARBA00022741"/>
    </source>
</evidence>
<dbReference type="GO" id="GO:0001664">
    <property type="term" value="F:G protein-coupled receptor binding"/>
    <property type="evidence" value="ECO:0007669"/>
    <property type="project" value="TreeGrafter"/>
</dbReference>
<dbReference type="STRING" id="6216.A0A158QFQ3"/>
<evidence type="ECO:0000256" key="6">
    <source>
        <dbReference type="SAM" id="MobiDB-lite"/>
    </source>
</evidence>
<gene>
    <name evidence="7" type="ORF">HDID_LOCUS9281</name>
</gene>
<dbReference type="AlphaFoldDB" id="A0A158QFQ3"/>
<dbReference type="Gene3D" id="1.10.400.10">
    <property type="entry name" value="GI Alpha 1, domain 2-like"/>
    <property type="match status" value="2"/>
</dbReference>
<evidence type="ECO:0000256" key="4">
    <source>
        <dbReference type="ARBA" id="ARBA00023134"/>
    </source>
</evidence>
<dbReference type="GO" id="GO:0005737">
    <property type="term" value="C:cytoplasm"/>
    <property type="evidence" value="ECO:0007669"/>
    <property type="project" value="TreeGrafter"/>
</dbReference>
<dbReference type="EMBL" id="UYSG01011251">
    <property type="protein sequence ID" value="VDL61599.1"/>
    <property type="molecule type" value="Genomic_DNA"/>
</dbReference>
<dbReference type="PANTHER" id="PTHR10218:SF302">
    <property type="entry name" value="GUANINE NUCLEOTIDE-BINDING PROTEIN ALPHA-5 SUBUNIT"/>
    <property type="match status" value="1"/>
</dbReference>
<dbReference type="SUPFAM" id="SSF47895">
    <property type="entry name" value="Transducin (alpha subunit), insertion domain"/>
    <property type="match status" value="1"/>
</dbReference>
<dbReference type="OrthoDB" id="5817230at2759"/>
<keyword evidence="5" id="KW-0807">Transducer</keyword>
<dbReference type="InterPro" id="IPR001019">
    <property type="entry name" value="Gprotein_alpha_su"/>
</dbReference>
<evidence type="ECO:0000256" key="5">
    <source>
        <dbReference type="ARBA" id="ARBA00023224"/>
    </source>
</evidence>
<evidence type="ECO:0000313" key="7">
    <source>
        <dbReference type="EMBL" id="VDL61599.1"/>
    </source>
</evidence>
<feature type="region of interest" description="Disordered" evidence="6">
    <location>
        <begin position="195"/>
        <end position="215"/>
    </location>
</feature>
<dbReference type="PROSITE" id="PS51882">
    <property type="entry name" value="G_ALPHA"/>
    <property type="match status" value="1"/>
</dbReference>
<keyword evidence="2" id="KW-0479">Metal-binding</keyword>
<dbReference type="GO" id="GO:0003924">
    <property type="term" value="F:GTPase activity"/>
    <property type="evidence" value="ECO:0007669"/>
    <property type="project" value="InterPro"/>
</dbReference>
<organism evidence="9">
    <name type="scientific">Hymenolepis diminuta</name>
    <name type="common">Rat tapeworm</name>
    <dbReference type="NCBI Taxonomy" id="6216"/>
    <lineage>
        <taxon>Eukaryota</taxon>
        <taxon>Metazoa</taxon>
        <taxon>Spiralia</taxon>
        <taxon>Lophotrochozoa</taxon>
        <taxon>Platyhelminthes</taxon>
        <taxon>Cestoda</taxon>
        <taxon>Eucestoda</taxon>
        <taxon>Cyclophyllidea</taxon>
        <taxon>Hymenolepididae</taxon>
        <taxon>Hymenolepis</taxon>
    </lineage>
</organism>
<dbReference type="SUPFAM" id="SSF52540">
    <property type="entry name" value="P-loop containing nucleoside triphosphate hydrolases"/>
    <property type="match status" value="1"/>
</dbReference>
<evidence type="ECO:0000256" key="2">
    <source>
        <dbReference type="ARBA" id="ARBA00022723"/>
    </source>
</evidence>
<dbReference type="Pfam" id="PF00503">
    <property type="entry name" value="G-alpha"/>
    <property type="match status" value="1"/>
</dbReference>
<dbReference type="GO" id="GO:0005525">
    <property type="term" value="F:GTP binding"/>
    <property type="evidence" value="ECO:0007669"/>
    <property type="project" value="UniProtKB-KW"/>
</dbReference>
<dbReference type="GO" id="GO:0031683">
    <property type="term" value="F:G-protein beta/gamma-subunit complex binding"/>
    <property type="evidence" value="ECO:0007669"/>
    <property type="project" value="InterPro"/>
</dbReference>
<name>A0A158QFQ3_HYMDI</name>
<sequence>MQTETPHVLKKRFIFQRCIRENLAKMIRCRKSNLRSFLIDQELLEDQELHRREIRLLLLGIIEYLCEWNRGSGRSTMVKQLRIHYGDSFPTSVRKFLIPLIMANLADAVVSVVKMMKESNAEISDPYINELSAQLVRNQPPEGYTVAVSFAYYNKSLSMDAHPRNSSIDLKGFQSINEEESIPPNSARISAFSNTSVQTNQQGSNSPTHTPGTPLHIKLSKSLGVKEIQSLLGSLHPEVNWEDVIRTEVFDKAPEGANESKALAEWLEGAFKAGKLHPVKVVAALQERVCNPYIRKLPAEIAAQLPPANEAPPTPPSTSVPDLDSNILTDTDDWSSDTSFQSEANSLCGEEISIHSNSPSEENHGLEEREAKIRPSLTVSQVDDKEILVAHFQEFNFASLNGRMLKLIIDQPEFQAFLSREEVKSKLEMSTSQLYFINNVDRFIQNDYVPTLRDILLVQMPCNAVRESLLQIGSTSLRLINIGDQRGDRRKWVYLFETIHAVLFFASLVDFVEKSQFPEFETKLDESLEYFRFVLESLPLSRKDSILFLTKKDILSKLLSNDMWSAPSNYAELQESDDPETCISIQRDLFLSKSEDRGQKTGRVFTHTVCLLDVDEMKFKSKAVLKDVLESNFRRHAMF</sequence>
<feature type="region of interest" description="Disordered" evidence="6">
    <location>
        <begin position="306"/>
        <end position="335"/>
    </location>
</feature>
<reference evidence="9" key="1">
    <citation type="submission" date="2016-04" db="UniProtKB">
        <authorList>
            <consortium name="WormBaseParasite"/>
        </authorList>
    </citation>
    <scope>IDENTIFICATION</scope>
</reference>
<evidence type="ECO:0000313" key="8">
    <source>
        <dbReference type="Proteomes" id="UP000274504"/>
    </source>
</evidence>
<proteinExistence type="predicted"/>
<keyword evidence="3" id="KW-0547">Nucleotide-binding</keyword>
<protein>
    <submittedName>
        <fullName evidence="7 9">Uncharacterized protein</fullName>
    </submittedName>
</protein>
<dbReference type="InterPro" id="IPR011025">
    <property type="entry name" value="GproteinA_insert"/>
</dbReference>
<dbReference type="FunFam" id="3.40.50.300:FF:000720">
    <property type="entry name" value="Guanine nucleotide-binding protein G(k) subunit alpha"/>
    <property type="match status" value="1"/>
</dbReference>
<dbReference type="GO" id="GO:0046872">
    <property type="term" value="F:metal ion binding"/>
    <property type="evidence" value="ECO:0007669"/>
    <property type="project" value="UniProtKB-KW"/>
</dbReference>
<comment type="subunit">
    <text evidence="1">G proteins are composed of 3 units; alpha, beta and gamma. The alpha chain contains the guanine nucleotide binding site.</text>
</comment>
<dbReference type="Proteomes" id="UP000274504">
    <property type="component" value="Unassembled WGS sequence"/>
</dbReference>
<evidence type="ECO:0000256" key="1">
    <source>
        <dbReference type="ARBA" id="ARBA00011356"/>
    </source>
</evidence>
<dbReference type="PANTHER" id="PTHR10218">
    <property type="entry name" value="GTP-BINDING PROTEIN ALPHA SUBUNIT"/>
    <property type="match status" value="1"/>
</dbReference>
<dbReference type="SMART" id="SM00275">
    <property type="entry name" value="G_alpha"/>
    <property type="match status" value="1"/>
</dbReference>
<feature type="compositionally biased region" description="Pro residues" evidence="6">
    <location>
        <begin position="309"/>
        <end position="318"/>
    </location>
</feature>